<name>A0A388L695_CHABU</name>
<dbReference type="SUPFAM" id="SSF50630">
    <property type="entry name" value="Acid proteases"/>
    <property type="match status" value="1"/>
</dbReference>
<dbReference type="CDD" id="cd00303">
    <property type="entry name" value="retropepsin_like"/>
    <property type="match status" value="1"/>
</dbReference>
<gene>
    <name evidence="2" type="ORF">CBR_g25757</name>
</gene>
<proteinExistence type="predicted"/>
<dbReference type="Proteomes" id="UP000265515">
    <property type="component" value="Unassembled WGS sequence"/>
</dbReference>
<feature type="compositionally biased region" description="Basic and acidic residues" evidence="1">
    <location>
        <begin position="289"/>
        <end position="429"/>
    </location>
</feature>
<feature type="region of interest" description="Disordered" evidence="1">
    <location>
        <begin position="263"/>
        <end position="466"/>
    </location>
</feature>
<evidence type="ECO:0000313" key="2">
    <source>
        <dbReference type="EMBL" id="GBG77826.1"/>
    </source>
</evidence>
<dbReference type="Gramene" id="GBG77826">
    <property type="protein sequence ID" value="GBG77826"/>
    <property type="gene ID" value="CBR_g25757"/>
</dbReference>
<comment type="caution">
    <text evidence="2">The sequence shown here is derived from an EMBL/GenBank/DDBJ whole genome shotgun (WGS) entry which is preliminary data.</text>
</comment>
<accession>A0A388L695</accession>
<reference evidence="2 3" key="1">
    <citation type="journal article" date="2018" name="Cell">
        <title>The Chara Genome: Secondary Complexity and Implications for Plant Terrestrialization.</title>
        <authorList>
            <person name="Nishiyama T."/>
            <person name="Sakayama H."/>
            <person name="Vries J.D."/>
            <person name="Buschmann H."/>
            <person name="Saint-Marcoux D."/>
            <person name="Ullrich K.K."/>
            <person name="Haas F.B."/>
            <person name="Vanderstraeten L."/>
            <person name="Becker D."/>
            <person name="Lang D."/>
            <person name="Vosolsobe S."/>
            <person name="Rombauts S."/>
            <person name="Wilhelmsson P.K.I."/>
            <person name="Janitza P."/>
            <person name="Kern R."/>
            <person name="Heyl A."/>
            <person name="Rumpler F."/>
            <person name="Villalobos L.I.A.C."/>
            <person name="Clay J.M."/>
            <person name="Skokan R."/>
            <person name="Toyoda A."/>
            <person name="Suzuki Y."/>
            <person name="Kagoshima H."/>
            <person name="Schijlen E."/>
            <person name="Tajeshwar N."/>
            <person name="Catarino B."/>
            <person name="Hetherington A.J."/>
            <person name="Saltykova A."/>
            <person name="Bonnot C."/>
            <person name="Breuninger H."/>
            <person name="Symeonidi A."/>
            <person name="Radhakrishnan G.V."/>
            <person name="Van Nieuwerburgh F."/>
            <person name="Deforce D."/>
            <person name="Chang C."/>
            <person name="Karol K.G."/>
            <person name="Hedrich R."/>
            <person name="Ulvskov P."/>
            <person name="Glockner G."/>
            <person name="Delwiche C.F."/>
            <person name="Petrasek J."/>
            <person name="Van de Peer Y."/>
            <person name="Friml J."/>
            <person name="Beilby M."/>
            <person name="Dolan L."/>
            <person name="Kohara Y."/>
            <person name="Sugano S."/>
            <person name="Fujiyama A."/>
            <person name="Delaux P.-M."/>
            <person name="Quint M."/>
            <person name="TheiBen G."/>
            <person name="Hagemann M."/>
            <person name="Harholt J."/>
            <person name="Dunand C."/>
            <person name="Zachgo S."/>
            <person name="Langdale J."/>
            <person name="Maumus F."/>
            <person name="Straeten D.V.D."/>
            <person name="Gould S.B."/>
            <person name="Rensing S.A."/>
        </authorList>
    </citation>
    <scope>NUCLEOTIDE SEQUENCE [LARGE SCALE GENOMIC DNA]</scope>
    <source>
        <strain evidence="2 3">S276</strain>
    </source>
</reference>
<evidence type="ECO:0000256" key="1">
    <source>
        <dbReference type="SAM" id="MobiDB-lite"/>
    </source>
</evidence>
<evidence type="ECO:0008006" key="4">
    <source>
        <dbReference type="Google" id="ProtNLM"/>
    </source>
</evidence>
<protein>
    <recommendedName>
        <fullName evidence="4">CCHC-type domain-containing protein</fullName>
    </recommendedName>
</protein>
<organism evidence="2 3">
    <name type="scientific">Chara braunii</name>
    <name type="common">Braun's stonewort</name>
    <dbReference type="NCBI Taxonomy" id="69332"/>
    <lineage>
        <taxon>Eukaryota</taxon>
        <taxon>Viridiplantae</taxon>
        <taxon>Streptophyta</taxon>
        <taxon>Charophyceae</taxon>
        <taxon>Charales</taxon>
        <taxon>Characeae</taxon>
        <taxon>Chara</taxon>
    </lineage>
</organism>
<feature type="compositionally biased region" description="Basic and acidic residues" evidence="1">
    <location>
        <begin position="263"/>
        <end position="281"/>
    </location>
</feature>
<dbReference type="Pfam" id="PF13975">
    <property type="entry name" value="gag-asp_proteas"/>
    <property type="match status" value="1"/>
</dbReference>
<dbReference type="Gene3D" id="2.40.70.10">
    <property type="entry name" value="Acid Proteases"/>
    <property type="match status" value="1"/>
</dbReference>
<sequence>MAVGGDLPPLAGYPIQDGLGDLARRTELDARRLLRGADQETLVRLGTAICRRSRDPATGVLQIRRGAALLADPEGEVYLDTGILGIEGEHEIRDRGYGITKYLEKWELHASRSQCSEEEIIENFLFNVDPSLGKEVKEARPKDGKCTTYKKNLVELYKLEDNKYSIKDLETMTHDEDESVRAFGMHFQKISDVLMKKGKISKVERCTVFIGHLSKGRRKSILRDLPRDKLDFPEVLKLAIKAEADDYKDLVWRGMRRHRDRRNRETYGRARRLDDYSRSPRYEPNGGKGDSRGRWESDQDRRDGYRDDRYARSDRDGHRDDRYERSDRDGYRDDRYERTDRDGYRGGRYERGDRPDDSCGRYDQDDRRDDSCGRYDRGDRRDDSRGRYDRGDRRDDSRGRYDRGDRRDDSRGRYEYGDRRNNSRGRNERGGYGTSVGPYPKSPDPRAARGSTSRSADDRPPTPRNSCVYCRGDDHIKRDCPDLKRAIDEGLVVLDDRKYVKWADDLRDVSMFPSMKENVEARRVKPSKGKEPVRSQSIKITFEGDMATTPIRVAATKSARGSTSKTDTDYVMAEKDGQRIEGEKVILSPPKRGVIKFLIKSSLDEIDTVEPLWRVLQQPMQCSILEYLATSKPARDELQMITRKTRIPLSEEAQGAPKAEARTVAVTGVTARADRMATVLLDGMEGVPPDKFYILGSGTVEAIINDGAVLDVVVDNGSEAVIIDEDLAVQVGLGLDRSYLFEIETADGRKQQIIGVCHKAAIEVQGVRVTLPVFAVKNYNSDLLLGRTWLSHVHAVTIERLDGSQKLSIKKLDGTRVMIETVEPRDPRNRAALAVGARPSDQIKSLPISGRAVRFRDKKYGPLLTEEEGRIVEVEDSGSQLIVDDNSYPKGTEEEFGGVVSVSFLRAWLPMGGYPSDTSK</sequence>
<dbReference type="AlphaFoldDB" id="A0A388L695"/>
<dbReference type="EMBL" id="BFEA01000278">
    <property type="protein sequence ID" value="GBG77826.1"/>
    <property type="molecule type" value="Genomic_DNA"/>
</dbReference>
<dbReference type="InterPro" id="IPR036875">
    <property type="entry name" value="Znf_CCHC_sf"/>
</dbReference>
<dbReference type="SUPFAM" id="SSF57756">
    <property type="entry name" value="Retrovirus zinc finger-like domains"/>
    <property type="match status" value="1"/>
</dbReference>
<dbReference type="GO" id="GO:0003676">
    <property type="term" value="F:nucleic acid binding"/>
    <property type="evidence" value="ECO:0007669"/>
    <property type="project" value="InterPro"/>
</dbReference>
<keyword evidence="3" id="KW-1185">Reference proteome</keyword>
<dbReference type="Gene3D" id="4.10.60.10">
    <property type="entry name" value="Zinc finger, CCHC-type"/>
    <property type="match status" value="1"/>
</dbReference>
<evidence type="ECO:0000313" key="3">
    <source>
        <dbReference type="Proteomes" id="UP000265515"/>
    </source>
</evidence>
<dbReference type="InterPro" id="IPR021109">
    <property type="entry name" value="Peptidase_aspartic_dom_sf"/>
</dbReference>
<dbReference type="GO" id="GO:0008270">
    <property type="term" value="F:zinc ion binding"/>
    <property type="evidence" value="ECO:0007669"/>
    <property type="project" value="InterPro"/>
</dbReference>